<evidence type="ECO:0000259" key="5">
    <source>
        <dbReference type="Pfam" id="PF00700"/>
    </source>
</evidence>
<reference evidence="6 7" key="1">
    <citation type="submission" date="2019-12" db="EMBL/GenBank/DDBJ databases">
        <title>Shinella kummerowiae sp. nov., a symbiotic bacterium isolated from root nodules of the herbal legume Kummerowia stipulacea.</title>
        <authorList>
            <person name="Gao J."/>
        </authorList>
    </citation>
    <scope>NUCLEOTIDE SEQUENCE [LARGE SCALE GENOMIC DNA]</scope>
    <source>
        <strain evidence="6 7">CCBAU 25048</strain>
    </source>
</reference>
<feature type="domain" description="Flagellin N-terminal" evidence="4">
    <location>
        <begin position="4"/>
        <end position="136"/>
    </location>
</feature>
<dbReference type="InterPro" id="IPR001029">
    <property type="entry name" value="Flagellin_N"/>
</dbReference>
<name>A0A6N8S7Y6_9HYPH</name>
<accession>A0A6N8S7Y6</accession>
<dbReference type="RefSeq" id="WP_160857514.1">
    <property type="nucleotide sequence ID" value="NZ_JAODWE010000007.1"/>
</dbReference>
<keyword evidence="6" id="KW-0966">Cell projection</keyword>
<evidence type="ECO:0000256" key="3">
    <source>
        <dbReference type="RuleBase" id="RU362073"/>
    </source>
</evidence>
<feature type="domain" description="Flagellin C-terminal" evidence="5">
    <location>
        <begin position="237"/>
        <end position="320"/>
    </location>
</feature>
<keyword evidence="6" id="KW-0969">Cilium</keyword>
<dbReference type="GO" id="GO:0005576">
    <property type="term" value="C:extracellular region"/>
    <property type="evidence" value="ECO:0007669"/>
    <property type="project" value="UniProtKB-SubCell"/>
</dbReference>
<dbReference type="PANTHER" id="PTHR42792:SF2">
    <property type="entry name" value="FLAGELLIN"/>
    <property type="match status" value="1"/>
</dbReference>
<evidence type="ECO:0000313" key="6">
    <source>
        <dbReference type="EMBL" id="MXN44517.1"/>
    </source>
</evidence>
<dbReference type="PANTHER" id="PTHR42792">
    <property type="entry name" value="FLAGELLIN"/>
    <property type="match status" value="1"/>
</dbReference>
<comment type="function">
    <text evidence="3">Flagellin is the subunit protein which polymerizes to form the filaments of bacterial flagella.</text>
</comment>
<evidence type="ECO:0000256" key="1">
    <source>
        <dbReference type="ARBA" id="ARBA00005709"/>
    </source>
</evidence>
<organism evidence="6 7">
    <name type="scientific">Shinella kummerowiae</name>
    <dbReference type="NCBI Taxonomy" id="417745"/>
    <lineage>
        <taxon>Bacteria</taxon>
        <taxon>Pseudomonadati</taxon>
        <taxon>Pseudomonadota</taxon>
        <taxon>Alphaproteobacteria</taxon>
        <taxon>Hyphomicrobiales</taxon>
        <taxon>Rhizobiaceae</taxon>
        <taxon>Shinella</taxon>
    </lineage>
</organism>
<comment type="caution">
    <text evidence="6">The sequence shown here is derived from an EMBL/GenBank/DDBJ whole genome shotgun (WGS) entry which is preliminary data.</text>
</comment>
<comment type="similarity">
    <text evidence="1 3">Belongs to the bacterial flagellin family.</text>
</comment>
<dbReference type="EMBL" id="WUMK01000002">
    <property type="protein sequence ID" value="MXN44517.1"/>
    <property type="molecule type" value="Genomic_DNA"/>
</dbReference>
<dbReference type="InterPro" id="IPR001492">
    <property type="entry name" value="Flagellin"/>
</dbReference>
<keyword evidence="7" id="KW-1185">Reference proteome</keyword>
<keyword evidence="3" id="KW-0964">Secreted</keyword>
<dbReference type="Proteomes" id="UP000435802">
    <property type="component" value="Unassembled WGS sequence"/>
</dbReference>
<dbReference type="Gene3D" id="1.20.1330.10">
    <property type="entry name" value="f41 fragment of flagellin, N-terminal domain"/>
    <property type="match status" value="1"/>
</dbReference>
<keyword evidence="2 3" id="KW-0975">Bacterial flagellum</keyword>
<evidence type="ECO:0000259" key="4">
    <source>
        <dbReference type="Pfam" id="PF00669"/>
    </source>
</evidence>
<comment type="subcellular location">
    <subcellularLocation>
        <location evidence="3">Secreted</location>
    </subcellularLocation>
    <subcellularLocation>
        <location evidence="3">Bacterial flagellum</location>
    </subcellularLocation>
</comment>
<protein>
    <recommendedName>
        <fullName evidence="3">Flagellin</fullName>
    </recommendedName>
</protein>
<proteinExistence type="inferred from homology"/>
<keyword evidence="6" id="KW-0282">Flagellum</keyword>
<dbReference type="GO" id="GO:0005198">
    <property type="term" value="F:structural molecule activity"/>
    <property type="evidence" value="ECO:0007669"/>
    <property type="project" value="UniProtKB-UniRule"/>
</dbReference>
<gene>
    <name evidence="6" type="ORF">GR138_04895</name>
</gene>
<dbReference type="PRINTS" id="PR00207">
    <property type="entry name" value="FLAGELLIN"/>
</dbReference>
<evidence type="ECO:0000313" key="7">
    <source>
        <dbReference type="Proteomes" id="UP000435802"/>
    </source>
</evidence>
<dbReference type="GO" id="GO:0009288">
    <property type="term" value="C:bacterial-type flagellum"/>
    <property type="evidence" value="ECO:0007669"/>
    <property type="project" value="UniProtKB-SubCell"/>
</dbReference>
<dbReference type="SUPFAM" id="SSF64518">
    <property type="entry name" value="Phase 1 flagellin"/>
    <property type="match status" value="1"/>
</dbReference>
<sequence>MTSILTNSAAMAALQTLRSIDNSLETTQARVSSGMRVETAADNAAYWSIATTMRSDNRAISTVADALGLGAAKVDTAYTSLESVIDVMSEIKAKLVAAREPGVDKTKINDEISELKNQLISAAQSASFSGENWLYNTGDDALGIKSVVASFVRSADGNVKVTTLDFDTANSVLIDIETPEQGYLTKPIDLADVMENPPAFGPYSIINMDDLGNPADDTVVQLRADTTYEEIDGMISVTDFILKGLTNAASTLGAITKRIEMQESFVASLGDVIDKGIGRLVDADMNEESTRLKALQTQQQLGIQSLSIANSSAENILQLFRQ</sequence>
<dbReference type="InterPro" id="IPR046358">
    <property type="entry name" value="Flagellin_C"/>
</dbReference>
<evidence type="ECO:0000256" key="2">
    <source>
        <dbReference type="ARBA" id="ARBA00023143"/>
    </source>
</evidence>
<dbReference type="OrthoDB" id="8328560at2"/>
<dbReference type="Pfam" id="PF00669">
    <property type="entry name" value="Flagellin_N"/>
    <property type="match status" value="1"/>
</dbReference>
<dbReference type="Pfam" id="PF00700">
    <property type="entry name" value="Flagellin_C"/>
    <property type="match status" value="1"/>
</dbReference>
<dbReference type="AlphaFoldDB" id="A0A6N8S7Y6"/>